<dbReference type="Proteomes" id="UP000182412">
    <property type="component" value="Unassembled WGS sequence"/>
</dbReference>
<sequence>MMMSAPATGLAMDPIMPHSQVTGGMVGTAYTVVDSSGELKDFQVDIVGNMDNGKGSQPMIMAKASGPVIEQTGGILQGMSGSPVYVDGYLIGAVAAGIKGMTPYTFFITPIDEMTPLWSMPDRKNKTKLSTINIKRAAEKREQEAKEKKKQQEERAKAGDKKVYGDELLDRARAAVKADKDKGKEKPAAAKAGEKAAEKTAEPAKVAVETVKKEVTKTEKASKAAKAKKAKKDKPVKTALKSEPKDVMYFSGFNQAGLDFLKRQLDPQDSYTFLPMGAPTSAEMGRTVYNASLVPGAAVGVAVAYGDFAVGATGTVTAVDGDNILAFGHPFLHRGNVNYFMTDATVVGTISGQSNGMKVANIGNIIGRIKQDRATGISGTLGEFPSVVPIKVNVRDNSLARNVNYGARIAYDEDFLPQLSGGIAYAALSKTSDNLSGSTAKVGFKIRTDAVEKGVVSRDNMFYNTADVGQIAMAELIQAVSTICQNTDKESDIIDVQVNITVDDGRKTASIVSAVPDKKKVKPGDTVKFTTTIKPYRKSQETLIIPYTVPEAQPAGTLNLDIRGGGLTPVTSLMLLQQAGVDVTTEAESKLTTAAKLQKLEKAGRNNEIVIAPGAVQVPASKTAILQAKRDAARKSREKVSNLDKLGKQPATPGETKFTTSYIIDNVIHSTLTVERD</sequence>
<dbReference type="InterPro" id="IPR008763">
    <property type="entry name" value="Peptidase_S55"/>
</dbReference>
<protein>
    <submittedName>
        <fullName evidence="3">SpoIVB peptidase S55</fullName>
    </submittedName>
</protein>
<dbReference type="AlphaFoldDB" id="A0A1H0SSX7"/>
<reference evidence="3 4" key="1">
    <citation type="submission" date="2016-10" db="EMBL/GenBank/DDBJ databases">
        <authorList>
            <person name="de Groot N.N."/>
        </authorList>
    </citation>
    <scope>NUCLEOTIDE SEQUENCE [LARGE SCALE GENOMIC DNA]</scope>
    <source>
        <strain evidence="3 4">S137</strain>
    </source>
</reference>
<feature type="region of interest" description="Disordered" evidence="1">
    <location>
        <begin position="636"/>
        <end position="655"/>
    </location>
</feature>
<feature type="region of interest" description="Disordered" evidence="1">
    <location>
        <begin position="217"/>
        <end position="237"/>
    </location>
</feature>
<feature type="domain" description="Peptidase S55" evidence="2">
    <location>
        <begin position="1"/>
        <end position="130"/>
    </location>
</feature>
<evidence type="ECO:0000313" key="4">
    <source>
        <dbReference type="Proteomes" id="UP000182412"/>
    </source>
</evidence>
<dbReference type="SUPFAM" id="SSF50494">
    <property type="entry name" value="Trypsin-like serine proteases"/>
    <property type="match status" value="1"/>
</dbReference>
<feature type="region of interest" description="Disordered" evidence="1">
    <location>
        <begin position="139"/>
        <end position="162"/>
    </location>
</feature>
<evidence type="ECO:0000256" key="1">
    <source>
        <dbReference type="SAM" id="MobiDB-lite"/>
    </source>
</evidence>
<dbReference type="PROSITE" id="PS51494">
    <property type="entry name" value="SPOIVB"/>
    <property type="match status" value="1"/>
</dbReference>
<evidence type="ECO:0000313" key="3">
    <source>
        <dbReference type="EMBL" id="SDP44887.1"/>
    </source>
</evidence>
<dbReference type="InterPro" id="IPR009003">
    <property type="entry name" value="Peptidase_S1_PA"/>
</dbReference>
<accession>A0A1H0SSX7</accession>
<evidence type="ECO:0000259" key="2">
    <source>
        <dbReference type="PROSITE" id="PS51494"/>
    </source>
</evidence>
<feature type="compositionally biased region" description="Basic residues" evidence="1">
    <location>
        <begin position="223"/>
        <end position="232"/>
    </location>
</feature>
<gene>
    <name evidence="3" type="ORF">SAMN05216366_11960</name>
</gene>
<dbReference type="Pfam" id="PF05580">
    <property type="entry name" value="Peptidase_S55"/>
    <property type="match status" value="1"/>
</dbReference>
<name>A0A1H0SSX7_SELRU</name>
<organism evidence="3 4">
    <name type="scientific">Selenomonas ruminantium</name>
    <dbReference type="NCBI Taxonomy" id="971"/>
    <lineage>
        <taxon>Bacteria</taxon>
        <taxon>Bacillati</taxon>
        <taxon>Bacillota</taxon>
        <taxon>Negativicutes</taxon>
        <taxon>Selenomonadales</taxon>
        <taxon>Selenomonadaceae</taxon>
        <taxon>Selenomonas</taxon>
    </lineage>
</organism>
<feature type="region of interest" description="Disordered" evidence="1">
    <location>
        <begin position="176"/>
        <end position="202"/>
    </location>
</feature>
<feature type="compositionally biased region" description="Basic and acidic residues" evidence="1">
    <location>
        <begin position="636"/>
        <end position="647"/>
    </location>
</feature>
<dbReference type="EMBL" id="FNJQ01000019">
    <property type="protein sequence ID" value="SDP44887.1"/>
    <property type="molecule type" value="Genomic_DNA"/>
</dbReference>
<proteinExistence type="predicted"/>